<feature type="compositionally biased region" description="Polar residues" evidence="1">
    <location>
        <begin position="293"/>
        <end position="307"/>
    </location>
</feature>
<accession>A0A6J5RT02</accession>
<name>A0A6J5RT02_9CAUD</name>
<gene>
    <name evidence="2" type="ORF">UFOVP1323_26</name>
</gene>
<evidence type="ECO:0000256" key="1">
    <source>
        <dbReference type="SAM" id="MobiDB-lite"/>
    </source>
</evidence>
<reference evidence="2" key="1">
    <citation type="submission" date="2020-05" db="EMBL/GenBank/DDBJ databases">
        <authorList>
            <person name="Chiriac C."/>
            <person name="Salcher M."/>
            <person name="Ghai R."/>
            <person name="Kavagutti S V."/>
        </authorList>
    </citation>
    <scope>NUCLEOTIDE SEQUENCE</scope>
</reference>
<organism evidence="2">
    <name type="scientific">uncultured Caudovirales phage</name>
    <dbReference type="NCBI Taxonomy" id="2100421"/>
    <lineage>
        <taxon>Viruses</taxon>
        <taxon>Duplodnaviria</taxon>
        <taxon>Heunggongvirae</taxon>
        <taxon>Uroviricota</taxon>
        <taxon>Caudoviricetes</taxon>
        <taxon>Peduoviridae</taxon>
        <taxon>Maltschvirus</taxon>
        <taxon>Maltschvirus maltsch</taxon>
    </lineage>
</organism>
<feature type="region of interest" description="Disordered" evidence="1">
    <location>
        <begin position="284"/>
        <end position="307"/>
    </location>
</feature>
<proteinExistence type="predicted"/>
<sequence>MSGGGGGGGGYQQDNSLAIAQLQYQKAAEDQARRDAEKKAAEEKFATDREAAYTAAQGTGRDVVTGRGLDYNEFESIINRALMDQKARIPQLDPNPATYFTSDIINNALTQEENQRRIRNTNQVNNEFAQGFDRTYIPDTADDSYINELLTGQKNQATQSLDFARKRGQLNDAGYNSAMGKLSEQEGGARSTLDTLGSSVLGKNRSSLSTIRDRASTGANTYSLGGPSFSLDPYRNELNSAVEGFNKNLKGDITNALGGTQLFNVNDILLSGARAQGPQNLTTANVPAILPKKNSQTDRGLGSTGQF</sequence>
<dbReference type="EMBL" id="LR797264">
    <property type="protein sequence ID" value="CAB4197407.1"/>
    <property type="molecule type" value="Genomic_DNA"/>
</dbReference>
<protein>
    <submittedName>
        <fullName evidence="2">Uncharacterized protein</fullName>
    </submittedName>
</protein>
<evidence type="ECO:0000313" key="2">
    <source>
        <dbReference type="EMBL" id="CAB4197407.1"/>
    </source>
</evidence>